<keyword evidence="2" id="KW-0328">Glycosyltransferase</keyword>
<feature type="transmembrane region" description="Helical" evidence="9">
    <location>
        <begin position="50"/>
        <end position="66"/>
    </location>
</feature>
<dbReference type="EMBL" id="JAUJYN010000007">
    <property type="protein sequence ID" value="KAK1266427.1"/>
    <property type="molecule type" value="Genomic_DNA"/>
</dbReference>
<evidence type="ECO:0000256" key="2">
    <source>
        <dbReference type="ARBA" id="ARBA00022676"/>
    </source>
</evidence>
<keyword evidence="4 9" id="KW-0812">Transmembrane</keyword>
<dbReference type="PANTHER" id="PTHR32044:SF21">
    <property type="entry name" value="GLUCOMANNAN 4-BETA-MANNOSYLTRANSFERASE 3-RELATED"/>
    <property type="match status" value="1"/>
</dbReference>
<evidence type="ECO:0000313" key="12">
    <source>
        <dbReference type="Proteomes" id="UP001179952"/>
    </source>
</evidence>
<evidence type="ECO:0000256" key="7">
    <source>
        <dbReference type="ARBA" id="ARBA00023136"/>
    </source>
</evidence>
<evidence type="ECO:0000256" key="8">
    <source>
        <dbReference type="ARBA" id="ARBA00023316"/>
    </source>
</evidence>
<proteinExistence type="predicted"/>
<evidence type="ECO:0000256" key="4">
    <source>
        <dbReference type="ARBA" id="ARBA00022692"/>
    </source>
</evidence>
<name>A0AAV9AQJ7_ACOGR</name>
<evidence type="ECO:0000256" key="5">
    <source>
        <dbReference type="ARBA" id="ARBA00022989"/>
    </source>
</evidence>
<accession>A0AAV9AQJ7</accession>
<dbReference type="GO" id="GO:0071555">
    <property type="term" value="P:cell wall organization"/>
    <property type="evidence" value="ECO:0007669"/>
    <property type="project" value="UniProtKB-KW"/>
</dbReference>
<dbReference type="Gene3D" id="3.90.550.10">
    <property type="entry name" value="Spore Coat Polysaccharide Biosynthesis Protein SpsA, Chain A"/>
    <property type="match status" value="1"/>
</dbReference>
<feature type="domain" description="Glycosyltransferase 2-like" evidence="10">
    <location>
        <begin position="8"/>
        <end position="53"/>
    </location>
</feature>
<evidence type="ECO:0000256" key="1">
    <source>
        <dbReference type="ARBA" id="ARBA00004653"/>
    </source>
</evidence>
<keyword evidence="7 9" id="KW-0472">Membrane</keyword>
<protein>
    <submittedName>
        <fullName evidence="11">Mannan synthase 11</fullName>
    </submittedName>
</protein>
<evidence type="ECO:0000313" key="11">
    <source>
        <dbReference type="EMBL" id="KAK1266427.1"/>
    </source>
</evidence>
<dbReference type="InterPro" id="IPR029044">
    <property type="entry name" value="Nucleotide-diphossugar_trans"/>
</dbReference>
<evidence type="ECO:0000256" key="6">
    <source>
        <dbReference type="ARBA" id="ARBA00023034"/>
    </source>
</evidence>
<keyword evidence="12" id="KW-1185">Reference proteome</keyword>
<dbReference type="GO" id="GO:0051753">
    <property type="term" value="F:mannan synthase activity"/>
    <property type="evidence" value="ECO:0007669"/>
    <property type="project" value="TreeGrafter"/>
</dbReference>
<dbReference type="AlphaFoldDB" id="A0AAV9AQJ7"/>
<keyword evidence="5 9" id="KW-1133">Transmembrane helix</keyword>
<dbReference type="GO" id="GO:0000139">
    <property type="term" value="C:Golgi membrane"/>
    <property type="evidence" value="ECO:0007669"/>
    <property type="project" value="UniProtKB-SubCell"/>
</dbReference>
<dbReference type="Proteomes" id="UP001179952">
    <property type="component" value="Unassembled WGS sequence"/>
</dbReference>
<dbReference type="Pfam" id="PF13632">
    <property type="entry name" value="Glyco_trans_2_3"/>
    <property type="match status" value="1"/>
</dbReference>
<evidence type="ECO:0000256" key="9">
    <source>
        <dbReference type="SAM" id="Phobius"/>
    </source>
</evidence>
<dbReference type="InterPro" id="IPR001173">
    <property type="entry name" value="Glyco_trans_2-like"/>
</dbReference>
<evidence type="ECO:0000259" key="10">
    <source>
        <dbReference type="Pfam" id="PF13632"/>
    </source>
</evidence>
<reference evidence="11" key="2">
    <citation type="submission" date="2023-06" db="EMBL/GenBank/DDBJ databases">
        <authorList>
            <person name="Ma L."/>
            <person name="Liu K.-W."/>
            <person name="Li Z."/>
            <person name="Hsiao Y.-Y."/>
            <person name="Qi Y."/>
            <person name="Fu T."/>
            <person name="Tang G."/>
            <person name="Zhang D."/>
            <person name="Sun W.-H."/>
            <person name="Liu D.-K."/>
            <person name="Li Y."/>
            <person name="Chen G.-Z."/>
            <person name="Liu X.-D."/>
            <person name="Liao X.-Y."/>
            <person name="Jiang Y.-T."/>
            <person name="Yu X."/>
            <person name="Hao Y."/>
            <person name="Huang J."/>
            <person name="Zhao X.-W."/>
            <person name="Ke S."/>
            <person name="Chen Y.-Y."/>
            <person name="Wu W.-L."/>
            <person name="Hsu J.-L."/>
            <person name="Lin Y.-F."/>
            <person name="Huang M.-D."/>
            <person name="Li C.-Y."/>
            <person name="Huang L."/>
            <person name="Wang Z.-W."/>
            <person name="Zhao X."/>
            <person name="Zhong W.-Y."/>
            <person name="Peng D.-H."/>
            <person name="Ahmad S."/>
            <person name="Lan S."/>
            <person name="Zhang J.-S."/>
            <person name="Tsai W.-C."/>
            <person name="Van De Peer Y."/>
            <person name="Liu Z.-J."/>
        </authorList>
    </citation>
    <scope>NUCLEOTIDE SEQUENCE</scope>
    <source>
        <strain evidence="11">SCP</strain>
        <tissue evidence="11">Leaves</tissue>
    </source>
</reference>
<dbReference type="PANTHER" id="PTHR32044">
    <property type="entry name" value="GLUCOMANNAN 4-BETA-MANNOSYLTRANSFERASE 9"/>
    <property type="match status" value="1"/>
</dbReference>
<organism evidence="11 12">
    <name type="scientific">Acorus gramineus</name>
    <name type="common">Dwarf sweet flag</name>
    <dbReference type="NCBI Taxonomy" id="55184"/>
    <lineage>
        <taxon>Eukaryota</taxon>
        <taxon>Viridiplantae</taxon>
        <taxon>Streptophyta</taxon>
        <taxon>Embryophyta</taxon>
        <taxon>Tracheophyta</taxon>
        <taxon>Spermatophyta</taxon>
        <taxon>Magnoliopsida</taxon>
        <taxon>Liliopsida</taxon>
        <taxon>Acoraceae</taxon>
        <taxon>Acorus</taxon>
    </lineage>
</organism>
<keyword evidence="6" id="KW-0333">Golgi apparatus</keyword>
<comment type="caution">
    <text evidence="11">The sequence shown here is derived from an EMBL/GenBank/DDBJ whole genome shotgun (WGS) entry which is preliminary data.</text>
</comment>
<keyword evidence="8" id="KW-0961">Cell wall biogenesis/degradation</keyword>
<evidence type="ECO:0000256" key="3">
    <source>
        <dbReference type="ARBA" id="ARBA00022679"/>
    </source>
</evidence>
<gene>
    <name evidence="11" type="ORF">QJS04_geneDACA000591</name>
</gene>
<sequence length="106" mass="11739">MDTGTAGVWRIVALNEAGGWKDRTTVEDMDLAVRASLGGWKFVYVGDVKLIIHGSSVHLIVFWILFENVMSLHRIKAAITRLLEAGRVNEWIVTEKLGVGYVGTLV</sequence>
<reference evidence="11" key="1">
    <citation type="journal article" date="2023" name="Nat. Commun.">
        <title>Diploid and tetraploid genomes of Acorus and the evolution of monocots.</title>
        <authorList>
            <person name="Ma L."/>
            <person name="Liu K.W."/>
            <person name="Li Z."/>
            <person name="Hsiao Y.Y."/>
            <person name="Qi Y."/>
            <person name="Fu T."/>
            <person name="Tang G.D."/>
            <person name="Zhang D."/>
            <person name="Sun W.H."/>
            <person name="Liu D.K."/>
            <person name="Li Y."/>
            <person name="Chen G.Z."/>
            <person name="Liu X.D."/>
            <person name="Liao X.Y."/>
            <person name="Jiang Y.T."/>
            <person name="Yu X."/>
            <person name="Hao Y."/>
            <person name="Huang J."/>
            <person name="Zhao X.W."/>
            <person name="Ke S."/>
            <person name="Chen Y.Y."/>
            <person name="Wu W.L."/>
            <person name="Hsu J.L."/>
            <person name="Lin Y.F."/>
            <person name="Huang M.D."/>
            <person name="Li C.Y."/>
            <person name="Huang L."/>
            <person name="Wang Z.W."/>
            <person name="Zhao X."/>
            <person name="Zhong W.Y."/>
            <person name="Peng D.H."/>
            <person name="Ahmad S."/>
            <person name="Lan S."/>
            <person name="Zhang J.S."/>
            <person name="Tsai W.C."/>
            <person name="Van de Peer Y."/>
            <person name="Liu Z.J."/>
        </authorList>
    </citation>
    <scope>NUCLEOTIDE SEQUENCE</scope>
    <source>
        <strain evidence="11">SCP</strain>
    </source>
</reference>
<keyword evidence="3" id="KW-0808">Transferase</keyword>
<dbReference type="SUPFAM" id="SSF53448">
    <property type="entry name" value="Nucleotide-diphospho-sugar transferases"/>
    <property type="match status" value="1"/>
</dbReference>
<comment type="subcellular location">
    <subcellularLocation>
        <location evidence="1">Golgi apparatus membrane</location>
        <topology evidence="1">Multi-pass membrane protein</topology>
    </subcellularLocation>
</comment>